<dbReference type="AlphaFoldDB" id="A0A2T0VU02"/>
<dbReference type="OrthoDB" id="2223502at2"/>
<comment type="caution">
    <text evidence="2">The sequence shown here is derived from an EMBL/GenBank/DDBJ whole genome shotgun (WGS) entry which is preliminary data.</text>
</comment>
<evidence type="ECO:0000313" key="3">
    <source>
        <dbReference type="Proteomes" id="UP000238205"/>
    </source>
</evidence>
<keyword evidence="3" id="KW-1185">Reference proteome</keyword>
<feature type="domain" description="Replication initiation protein-like C-terminal" evidence="1">
    <location>
        <begin position="122"/>
        <end position="266"/>
    </location>
</feature>
<dbReference type="GO" id="GO:0003743">
    <property type="term" value="F:translation initiation factor activity"/>
    <property type="evidence" value="ECO:0007669"/>
    <property type="project" value="UniProtKB-KW"/>
</dbReference>
<proteinExistence type="predicted"/>
<evidence type="ECO:0000259" key="1">
    <source>
        <dbReference type="Pfam" id="PF02486"/>
    </source>
</evidence>
<gene>
    <name evidence="2" type="ORF">CLV38_1399</name>
</gene>
<dbReference type="RefSeq" id="WP_106196204.1">
    <property type="nucleotide sequence ID" value="NZ_PVTO01000039.1"/>
</dbReference>
<dbReference type="InterPro" id="IPR003491">
    <property type="entry name" value="REP-like_C"/>
</dbReference>
<sequence length="376" mass="43698">MGKIKVVPLVDQVTLVLQPTENTPITNWNEHAQSLIEIFMKKSKLEEVFGFEEKGRLFEGYNSGMTTFNAPFYTCIAYHDTVKNMGIVVHFSGWSFHRFQEKTGWKLYDLFQNSADEAYSIRLSRLDNAIDIIDSNIDVDELYKTIISKETGVQFSNGRTNASKLKPYIEENLDVASFYVGSLKRSNSVLRVYDKKREMIQTNGHLKDHYNQFDTVIRFEQKLKGKLAHQASERIHTIKSDKELNNFVLSSVTNKYRFFDTQTKNYRLETSLLLDALDETNFTFSPMVSRANSLEATRDYLINNSGLLTYFHKINAIYGPETVKEGLGDFYEQFKNSKPNESVGKWLSKYQKIYEEQGIKPWEHLMVNIKENNHEE</sequence>
<dbReference type="EMBL" id="PVTO01000039">
    <property type="protein sequence ID" value="PRY74753.1"/>
    <property type="molecule type" value="Genomic_DNA"/>
</dbReference>
<dbReference type="Pfam" id="PF02486">
    <property type="entry name" value="Rep_trans"/>
    <property type="match status" value="1"/>
</dbReference>
<evidence type="ECO:0000313" key="2">
    <source>
        <dbReference type="EMBL" id="PRY74753.1"/>
    </source>
</evidence>
<accession>A0A2T0VU02</accession>
<keyword evidence="2" id="KW-0648">Protein biosynthesis</keyword>
<reference evidence="2 3" key="1">
    <citation type="submission" date="2018-03" db="EMBL/GenBank/DDBJ databases">
        <title>Genomic Encyclopedia of Archaeal and Bacterial Type Strains, Phase II (KMG-II): from individual species to whole genera.</title>
        <authorList>
            <person name="Goeker M."/>
        </authorList>
    </citation>
    <scope>NUCLEOTIDE SEQUENCE [LARGE SCALE GENOMIC DNA]</scope>
    <source>
        <strain evidence="2 3">DSM 13175</strain>
    </source>
</reference>
<name>A0A2T0VU02_9LACT</name>
<organism evidence="2 3">
    <name type="scientific">Alkalibacterium olivapovliticus</name>
    <dbReference type="NCBI Taxonomy" id="99907"/>
    <lineage>
        <taxon>Bacteria</taxon>
        <taxon>Bacillati</taxon>
        <taxon>Bacillota</taxon>
        <taxon>Bacilli</taxon>
        <taxon>Lactobacillales</taxon>
        <taxon>Carnobacteriaceae</taxon>
        <taxon>Alkalibacterium</taxon>
    </lineage>
</organism>
<dbReference type="Proteomes" id="UP000238205">
    <property type="component" value="Unassembled WGS sequence"/>
</dbReference>
<protein>
    <submittedName>
        <fullName evidence="2">Replication initiation factor</fullName>
    </submittedName>
</protein>
<keyword evidence="2" id="KW-0396">Initiation factor</keyword>